<dbReference type="EnsemblMetazoa" id="BGLB030295-RA">
    <property type="protein sequence ID" value="BGLB030295-PA"/>
    <property type="gene ID" value="BGLB030295"/>
</dbReference>
<proteinExistence type="predicted"/>
<feature type="region of interest" description="Disordered" evidence="1">
    <location>
        <begin position="1"/>
        <end position="24"/>
    </location>
</feature>
<sequence>MIKIEKADEDNSELHSQQSENFAENFGDQKSTLKQEVEMTHGTDLNKSLSLASRLLAMSEKANNSHCVPIIMPKYESLRQTPVSEVSLSQVRIHLTRSLTSEKWYWLISYMFN</sequence>
<evidence type="ECO:0000313" key="3">
    <source>
        <dbReference type="Proteomes" id="UP000076420"/>
    </source>
</evidence>
<organism evidence="2 3">
    <name type="scientific">Biomphalaria glabrata</name>
    <name type="common">Bloodfluke planorb</name>
    <name type="synonym">Freshwater snail</name>
    <dbReference type="NCBI Taxonomy" id="6526"/>
    <lineage>
        <taxon>Eukaryota</taxon>
        <taxon>Metazoa</taxon>
        <taxon>Spiralia</taxon>
        <taxon>Lophotrochozoa</taxon>
        <taxon>Mollusca</taxon>
        <taxon>Gastropoda</taxon>
        <taxon>Heterobranchia</taxon>
        <taxon>Euthyneura</taxon>
        <taxon>Panpulmonata</taxon>
        <taxon>Hygrophila</taxon>
        <taxon>Lymnaeoidea</taxon>
        <taxon>Planorbidae</taxon>
        <taxon>Biomphalaria</taxon>
    </lineage>
</organism>
<name>A0A2C9LF28_BIOGL</name>
<dbReference type="KEGG" id="bgt:106079227"/>
<dbReference type="VEuPathDB" id="VectorBase:BGLB030295"/>
<evidence type="ECO:0000313" key="2">
    <source>
        <dbReference type="EnsemblMetazoa" id="BGLB030295-PA"/>
    </source>
</evidence>
<gene>
    <name evidence="2" type="primary">106079227</name>
</gene>
<accession>A0A2C9LF28</accession>
<dbReference type="Proteomes" id="UP000076420">
    <property type="component" value="Unassembled WGS sequence"/>
</dbReference>
<feature type="compositionally biased region" description="Polar residues" evidence="1">
    <location>
        <begin position="14"/>
        <end position="24"/>
    </location>
</feature>
<protein>
    <submittedName>
        <fullName evidence="2">Uncharacterized protein</fullName>
    </submittedName>
</protein>
<dbReference type="AlphaFoldDB" id="A0A2C9LF28"/>
<evidence type="ECO:0000256" key="1">
    <source>
        <dbReference type="SAM" id="MobiDB-lite"/>
    </source>
</evidence>
<reference evidence="2" key="1">
    <citation type="submission" date="2020-05" db="UniProtKB">
        <authorList>
            <consortium name="EnsemblMetazoa"/>
        </authorList>
    </citation>
    <scope>IDENTIFICATION</scope>
    <source>
        <strain evidence="2">BB02</strain>
    </source>
</reference>